<reference evidence="2 3" key="1">
    <citation type="submission" date="2014-02" db="EMBL/GenBank/DDBJ databases">
        <title>The genome sequence of Colletotrichum simmondsii CBS122122.</title>
        <authorList>
            <person name="Baroncelli R."/>
            <person name="Thon M.R."/>
        </authorList>
    </citation>
    <scope>NUCLEOTIDE SEQUENCE [LARGE SCALE GENOMIC DNA]</scope>
    <source>
        <strain evidence="2 3">CBS122122</strain>
    </source>
</reference>
<sequence>MNMETSLVLAPLGLMLHPQAMVRERERQADPDCLVLSPRRADDKLLNAKSKLPIDIQTVQPCSSLKRMIHDRAPASEPRPAAVWGSFSSGDDEGTAVGRREHAAASELHAAPPYQFSGDGLVAPYIDVWC</sequence>
<keyword evidence="3" id="KW-1185">Reference proteome</keyword>
<feature type="region of interest" description="Disordered" evidence="1">
    <location>
        <begin position="72"/>
        <end position="104"/>
    </location>
</feature>
<evidence type="ECO:0000313" key="2">
    <source>
        <dbReference type="EMBL" id="KXH28399.1"/>
    </source>
</evidence>
<dbReference type="Proteomes" id="UP000070328">
    <property type="component" value="Unassembled WGS sequence"/>
</dbReference>
<evidence type="ECO:0000256" key="1">
    <source>
        <dbReference type="SAM" id="MobiDB-lite"/>
    </source>
</evidence>
<organism evidence="2 3">
    <name type="scientific">Colletotrichum simmondsii</name>
    <dbReference type="NCBI Taxonomy" id="703756"/>
    <lineage>
        <taxon>Eukaryota</taxon>
        <taxon>Fungi</taxon>
        <taxon>Dikarya</taxon>
        <taxon>Ascomycota</taxon>
        <taxon>Pezizomycotina</taxon>
        <taxon>Sordariomycetes</taxon>
        <taxon>Hypocreomycetidae</taxon>
        <taxon>Glomerellales</taxon>
        <taxon>Glomerellaceae</taxon>
        <taxon>Colletotrichum</taxon>
        <taxon>Colletotrichum acutatum species complex</taxon>
    </lineage>
</organism>
<gene>
    <name evidence="2" type="ORF">CSIM01_12209</name>
</gene>
<dbReference type="EMBL" id="JFBX01000779">
    <property type="protein sequence ID" value="KXH28399.1"/>
    <property type="molecule type" value="Genomic_DNA"/>
</dbReference>
<comment type="caution">
    <text evidence="2">The sequence shown here is derived from an EMBL/GenBank/DDBJ whole genome shotgun (WGS) entry which is preliminary data.</text>
</comment>
<accession>A0A135RXT0</accession>
<evidence type="ECO:0000313" key="3">
    <source>
        <dbReference type="Proteomes" id="UP000070328"/>
    </source>
</evidence>
<name>A0A135RXT0_9PEZI</name>
<proteinExistence type="predicted"/>
<dbReference type="AlphaFoldDB" id="A0A135RXT0"/>
<protein>
    <submittedName>
        <fullName evidence="2">Uncharacterized protein</fullName>
    </submittedName>
</protein>